<dbReference type="GO" id="GO:0005829">
    <property type="term" value="C:cytosol"/>
    <property type="evidence" value="ECO:0007669"/>
    <property type="project" value="TreeGrafter"/>
</dbReference>
<evidence type="ECO:0000259" key="19">
    <source>
        <dbReference type="Pfam" id="PF07687"/>
    </source>
</evidence>
<evidence type="ECO:0000256" key="12">
    <source>
        <dbReference type="ARBA" id="ARBA00044252"/>
    </source>
</evidence>
<evidence type="ECO:0000256" key="16">
    <source>
        <dbReference type="ARBA" id="ARBA00076004"/>
    </source>
</evidence>
<dbReference type="CDD" id="cd03890">
    <property type="entry name" value="M20_pepD"/>
    <property type="match status" value="1"/>
</dbReference>
<keyword evidence="5" id="KW-0378">Hydrolase</keyword>
<dbReference type="PANTHER" id="PTHR43501:SF1">
    <property type="entry name" value="CYTOSOL NON-SPECIFIC DIPEPTIDASE"/>
    <property type="match status" value="1"/>
</dbReference>
<dbReference type="PIRSF" id="PIRSF016599">
    <property type="entry name" value="Xaa-His_dipept"/>
    <property type="match status" value="1"/>
</dbReference>
<reference evidence="20 21" key="1">
    <citation type="submission" date="2019-07" db="EMBL/GenBank/DDBJ databases">
        <title>Whole genome shotgun sequence of Rhodospirillum oryzae NBRC 107573.</title>
        <authorList>
            <person name="Hosoyama A."/>
            <person name="Uohara A."/>
            <person name="Ohji S."/>
            <person name="Ichikawa N."/>
        </authorList>
    </citation>
    <scope>NUCLEOTIDE SEQUENCE [LARGE SCALE GENOMIC DNA]</scope>
    <source>
        <strain evidence="20 21">NBRC 107573</strain>
    </source>
</reference>
<feature type="domain" description="Peptidase M20 dimerisation" evidence="19">
    <location>
        <begin position="209"/>
        <end position="293"/>
    </location>
</feature>
<evidence type="ECO:0000256" key="3">
    <source>
        <dbReference type="ARBA" id="ARBA00022670"/>
    </source>
</evidence>
<evidence type="ECO:0000256" key="9">
    <source>
        <dbReference type="ARBA" id="ARBA00023285"/>
    </source>
</evidence>
<dbReference type="GO" id="GO:0070573">
    <property type="term" value="F:metallodipeptidase activity"/>
    <property type="evidence" value="ECO:0007669"/>
    <property type="project" value="TreeGrafter"/>
</dbReference>
<dbReference type="Proteomes" id="UP000321567">
    <property type="component" value="Unassembled WGS sequence"/>
</dbReference>
<dbReference type="SUPFAM" id="SSF53187">
    <property type="entry name" value="Zn-dependent exopeptidases"/>
    <property type="match status" value="1"/>
</dbReference>
<keyword evidence="4" id="KW-0479">Metal-binding</keyword>
<evidence type="ECO:0000256" key="4">
    <source>
        <dbReference type="ARBA" id="ARBA00022723"/>
    </source>
</evidence>
<keyword evidence="21" id="KW-1185">Reference proteome</keyword>
<dbReference type="AlphaFoldDB" id="A0A512H634"/>
<evidence type="ECO:0000256" key="17">
    <source>
        <dbReference type="ARBA" id="ARBA00077688"/>
    </source>
</evidence>
<evidence type="ECO:0000256" key="2">
    <source>
        <dbReference type="ARBA" id="ARBA00001947"/>
    </source>
</evidence>
<dbReference type="FunFam" id="3.40.630.10:FF:000015">
    <property type="entry name" value="Aminoacyl-histidine dipeptidase PepD"/>
    <property type="match status" value="1"/>
</dbReference>
<dbReference type="GO" id="GO:0006508">
    <property type="term" value="P:proteolysis"/>
    <property type="evidence" value="ECO:0007669"/>
    <property type="project" value="UniProtKB-KW"/>
</dbReference>
<dbReference type="InterPro" id="IPR011650">
    <property type="entry name" value="Peptidase_M20_dimer"/>
</dbReference>
<keyword evidence="7" id="KW-0224">Dipeptidase</keyword>
<dbReference type="GO" id="GO:0046872">
    <property type="term" value="F:metal ion binding"/>
    <property type="evidence" value="ECO:0007669"/>
    <property type="project" value="UniProtKB-KW"/>
</dbReference>
<evidence type="ECO:0000256" key="11">
    <source>
        <dbReference type="ARBA" id="ARBA00038976"/>
    </source>
</evidence>
<comment type="cofactor">
    <cofactor evidence="1">
        <name>Co(2+)</name>
        <dbReference type="ChEBI" id="CHEBI:48828"/>
    </cofactor>
</comment>
<evidence type="ECO:0000256" key="18">
    <source>
        <dbReference type="ARBA" id="ARBA00078074"/>
    </source>
</evidence>
<comment type="catalytic activity">
    <reaction evidence="10">
        <text>Hydrolysis of dipeptides, preferentially hydrophobic dipeptides including prolyl amino acids.</text>
        <dbReference type="EC" id="3.4.13.18"/>
    </reaction>
</comment>
<evidence type="ECO:0000313" key="20">
    <source>
        <dbReference type="EMBL" id="GEO80888.1"/>
    </source>
</evidence>
<comment type="caution">
    <text evidence="20">The sequence shown here is derived from an EMBL/GenBank/DDBJ whole genome shotgun (WGS) entry which is preliminary data.</text>
</comment>
<gene>
    <name evidence="20" type="primary">pepD</name>
    <name evidence="20" type="ORF">ROR02_10190</name>
</gene>
<evidence type="ECO:0000256" key="1">
    <source>
        <dbReference type="ARBA" id="ARBA00001941"/>
    </source>
</evidence>
<dbReference type="EC" id="3.4.13.18" evidence="11"/>
<dbReference type="Pfam" id="PF01546">
    <property type="entry name" value="Peptidase_M20"/>
    <property type="match status" value="1"/>
</dbReference>
<protein>
    <recommendedName>
        <fullName evidence="14">Cytosol non-specific dipeptidase</fullName>
        <ecNumber evidence="11">3.4.13.18</ecNumber>
    </recommendedName>
    <alternativeName>
        <fullName evidence="17">Aminoacyl-histidine dipeptidase</fullName>
    </alternativeName>
    <alternativeName>
        <fullName evidence="16">Beta-alanyl-histidine dipeptidase</fullName>
    </alternativeName>
    <alternativeName>
        <fullName evidence="15">Carnosinase</fullName>
    </alternativeName>
    <alternativeName>
        <fullName evidence="12">Peptidase D</fullName>
    </alternativeName>
    <alternativeName>
        <fullName evidence="18">Xaa-His dipeptidase</fullName>
    </alternativeName>
</protein>
<dbReference type="Gene3D" id="3.40.630.10">
    <property type="entry name" value="Zn peptidases"/>
    <property type="match status" value="2"/>
</dbReference>
<evidence type="ECO:0000256" key="6">
    <source>
        <dbReference type="ARBA" id="ARBA00022833"/>
    </source>
</evidence>
<keyword evidence="9" id="KW-0170">Cobalt</keyword>
<keyword evidence="3" id="KW-0645">Protease</keyword>
<evidence type="ECO:0000256" key="7">
    <source>
        <dbReference type="ARBA" id="ARBA00022997"/>
    </source>
</evidence>
<dbReference type="PRINTS" id="PR00934">
    <property type="entry name" value="XHISDIPTASE"/>
</dbReference>
<proteinExistence type="inferred from homology"/>
<evidence type="ECO:0000256" key="5">
    <source>
        <dbReference type="ARBA" id="ARBA00022801"/>
    </source>
</evidence>
<dbReference type="PANTHER" id="PTHR43501">
    <property type="entry name" value="CYTOSOL NON-SPECIFIC DIPEPTIDASE"/>
    <property type="match status" value="1"/>
</dbReference>
<evidence type="ECO:0000256" key="8">
    <source>
        <dbReference type="ARBA" id="ARBA00023049"/>
    </source>
</evidence>
<keyword evidence="6" id="KW-0862">Zinc</keyword>
<evidence type="ECO:0000313" key="21">
    <source>
        <dbReference type="Proteomes" id="UP000321567"/>
    </source>
</evidence>
<comment type="cofactor">
    <cofactor evidence="2">
        <name>Zn(2+)</name>
        <dbReference type="ChEBI" id="CHEBI:29105"/>
    </cofactor>
</comment>
<dbReference type="InterPro" id="IPR001160">
    <property type="entry name" value="Peptidase_M20C"/>
</dbReference>
<dbReference type="FunFam" id="3.40.630.10:FF:000018">
    <property type="entry name" value="Aminoacyl-histidine dipeptidase PepD"/>
    <property type="match status" value="1"/>
</dbReference>
<dbReference type="InterPro" id="IPR002933">
    <property type="entry name" value="Peptidase_M20"/>
</dbReference>
<dbReference type="Pfam" id="PF07687">
    <property type="entry name" value="M20_dimer"/>
    <property type="match status" value="1"/>
</dbReference>
<accession>A0A512H634</accession>
<dbReference type="RefSeq" id="WP_147162933.1">
    <property type="nucleotide sequence ID" value="NZ_BJZO01000019.1"/>
</dbReference>
<evidence type="ECO:0000256" key="14">
    <source>
        <dbReference type="ARBA" id="ARBA00071271"/>
    </source>
</evidence>
<evidence type="ECO:0000256" key="15">
    <source>
        <dbReference type="ARBA" id="ARBA00075285"/>
    </source>
</evidence>
<dbReference type="OrthoDB" id="9773892at2"/>
<dbReference type="EMBL" id="BJZO01000019">
    <property type="protein sequence ID" value="GEO80888.1"/>
    <property type="molecule type" value="Genomic_DNA"/>
</dbReference>
<dbReference type="NCBIfam" id="TIGR01893">
    <property type="entry name" value="aa-his-dipept"/>
    <property type="match status" value="1"/>
</dbReference>
<keyword evidence="8" id="KW-0482">Metalloprotease</keyword>
<sequence length="481" mass="50022">MSVFEGLSPEPVWRHFATLCALPRPSGHEEAVRDALATWARERALAVEKDGVGNLLIRKPASPGREGHPGVILQGHLDMVAEARAGSSHDFLRDPIQPSLDDGWLVARDTTLGADNGLGVALALAVLEAPDAKHPPLEVLLTVDEERGMTGAQGLAPGWLKGTRLLNLDTEGWGEFYLGCAGGVDVNVTRAFTLRPAPAGHTGARITVGGLAGGHSGCDIALGRGNANKILVGVLQTLAEHGARLGGQLAGGSARNAIPRDAWATVSLPPGLEEGLDTLLGTAQERLRALLPPEDAGLGLSATPADVETVMDPIDQETLLAVLAAAPCGVHAMSPAFAGVVETSNNLGVLRLENGAFRANLLARSLIDAQTRRLADTLTEVFHAAGFTATAAGFYPGWTPNPASPLLATCRAVYARAFQAEAGLQVIHAGLECGLIAARYPSLDMISFGPTIQGAHAPGERVDVASVGHAWRLLRALLAAL</sequence>
<comment type="similarity">
    <text evidence="13">Belongs to the peptidase M20C family.</text>
</comment>
<evidence type="ECO:0000256" key="10">
    <source>
        <dbReference type="ARBA" id="ARBA00036421"/>
    </source>
</evidence>
<name>A0A512H634_9PROT</name>
<evidence type="ECO:0000256" key="13">
    <source>
        <dbReference type="ARBA" id="ARBA00061423"/>
    </source>
</evidence>
<organism evidence="20 21">
    <name type="scientific">Pararhodospirillum oryzae</name>
    <dbReference type="NCBI Taxonomy" id="478448"/>
    <lineage>
        <taxon>Bacteria</taxon>
        <taxon>Pseudomonadati</taxon>
        <taxon>Pseudomonadota</taxon>
        <taxon>Alphaproteobacteria</taxon>
        <taxon>Rhodospirillales</taxon>
        <taxon>Rhodospirillaceae</taxon>
        <taxon>Pararhodospirillum</taxon>
    </lineage>
</organism>